<evidence type="ECO:0000259" key="1">
    <source>
        <dbReference type="Pfam" id="PF13968"/>
    </source>
</evidence>
<dbReference type="STRING" id="4537.A0A0E0MH94"/>
<accession>A0A0E0MH94</accession>
<reference evidence="2" key="1">
    <citation type="submission" date="2015-04" db="UniProtKB">
        <authorList>
            <consortium name="EnsemblPlants"/>
        </authorList>
    </citation>
    <scope>IDENTIFICATION</scope>
</reference>
<dbReference type="AlphaFoldDB" id="A0A0E0MH94"/>
<evidence type="ECO:0000313" key="3">
    <source>
        <dbReference type="Proteomes" id="UP000026962"/>
    </source>
</evidence>
<sequence>MAKSNDDRHWCCDLKFHLQMESGEIHLASLPNLDGNPHGCVPIGGLFHIFGIRTPRSDHIASFSPMQPACDAVLMYGPCKLQPVKYALFPVWALALVSFRSSFKGLAETYNTQVELGNVVKLLVVAYMNVTQGSKIGRVPFWIFWSLLVLKCFYRIVTRHLASKTLWHSRSSELLQAYMGPDQPQSNFHNTCSPDGAMEGCKYLVYGESELENSCRINTTRDVNIDNLRSLLTLDIICQRHDVGLHTKWPLPCLDYSGVGWKEESYMQAHNKEKEGDLFNILEGDVLFLNNLFNILEWDVGFLRDFLFTNYPMIFSEGFLSLSSGLTLAALKFSVALWLSNDFFSVARHLSRNRSSLAHQHKLSATDLNVTGVAILFTAFSDGYEMFKYCFLPDWTRVLAVCSWLNKTVDMQNPIIKGIFYGITLSMSIGTRLFPRDFAHIDQYDFLQSFNNSACKCSLLHLLTMGMIVRKMARN</sequence>
<dbReference type="OMA" id="NNSACKC"/>
<keyword evidence="3" id="KW-1185">Reference proteome</keyword>
<dbReference type="InterPro" id="IPR025315">
    <property type="entry name" value="DUF4220"/>
</dbReference>
<dbReference type="EnsemblPlants" id="OPUNC11G16520.1">
    <property type="protein sequence ID" value="OPUNC11G16520.1"/>
    <property type="gene ID" value="OPUNC11G16520"/>
</dbReference>
<dbReference type="HOGENOM" id="CLU_575401_0_0_1"/>
<proteinExistence type="predicted"/>
<dbReference type="Pfam" id="PF13968">
    <property type="entry name" value="DUF4220"/>
    <property type="match status" value="1"/>
</dbReference>
<organism evidence="2">
    <name type="scientific">Oryza punctata</name>
    <name type="common">Red rice</name>
    <dbReference type="NCBI Taxonomy" id="4537"/>
    <lineage>
        <taxon>Eukaryota</taxon>
        <taxon>Viridiplantae</taxon>
        <taxon>Streptophyta</taxon>
        <taxon>Embryophyta</taxon>
        <taxon>Tracheophyta</taxon>
        <taxon>Spermatophyta</taxon>
        <taxon>Magnoliopsida</taxon>
        <taxon>Liliopsida</taxon>
        <taxon>Poales</taxon>
        <taxon>Poaceae</taxon>
        <taxon>BOP clade</taxon>
        <taxon>Oryzoideae</taxon>
        <taxon>Oryzeae</taxon>
        <taxon>Oryzinae</taxon>
        <taxon>Oryza</taxon>
    </lineage>
</organism>
<dbReference type="Gramene" id="OPUNC11G16520.1">
    <property type="protein sequence ID" value="OPUNC11G16520.1"/>
    <property type="gene ID" value="OPUNC11G16520"/>
</dbReference>
<evidence type="ECO:0000313" key="2">
    <source>
        <dbReference type="EnsemblPlants" id="OPUNC11G16520.1"/>
    </source>
</evidence>
<protein>
    <recommendedName>
        <fullName evidence="1">DUF4220 domain-containing protein</fullName>
    </recommendedName>
</protein>
<name>A0A0E0MH94_ORYPU</name>
<reference evidence="2" key="2">
    <citation type="submission" date="2018-05" db="EMBL/GenBank/DDBJ databases">
        <title>OpunRS2 (Oryza punctata Reference Sequence Version 2).</title>
        <authorList>
            <person name="Zhang J."/>
            <person name="Kudrna D."/>
            <person name="Lee S."/>
            <person name="Talag J."/>
            <person name="Welchert J."/>
            <person name="Wing R.A."/>
        </authorList>
    </citation>
    <scope>NUCLEOTIDE SEQUENCE [LARGE SCALE GENOMIC DNA]</scope>
</reference>
<feature type="domain" description="DUF4220" evidence="1">
    <location>
        <begin position="82"/>
        <end position="448"/>
    </location>
</feature>
<dbReference type="Proteomes" id="UP000026962">
    <property type="component" value="Chromosome 11"/>
</dbReference>